<evidence type="ECO:0000259" key="5">
    <source>
        <dbReference type="Pfam" id="PF05726"/>
    </source>
</evidence>
<comment type="similarity">
    <text evidence="1 3">Belongs to the pirin family.</text>
</comment>
<dbReference type="Pfam" id="PF05726">
    <property type="entry name" value="Pirin_C"/>
    <property type="match status" value="1"/>
</dbReference>
<comment type="cofactor">
    <cofactor evidence="2">
        <name>Fe cation</name>
        <dbReference type="ChEBI" id="CHEBI:24875"/>
    </cofactor>
    <text evidence="2">Binds 1 Fe cation per subunit.</text>
</comment>
<evidence type="ECO:0000313" key="6">
    <source>
        <dbReference type="EMBL" id="RXZ35102.1"/>
    </source>
</evidence>
<dbReference type="InterPro" id="IPR014710">
    <property type="entry name" value="RmlC-like_jellyroll"/>
</dbReference>
<proteinExistence type="inferred from homology"/>
<dbReference type="InterPro" id="IPR003829">
    <property type="entry name" value="Pirin_N_dom"/>
</dbReference>
<dbReference type="RefSeq" id="WP_129340880.1">
    <property type="nucleotide sequence ID" value="NZ_JACIDD010000001.1"/>
</dbReference>
<reference evidence="6 7" key="1">
    <citation type="submission" date="2019-01" db="EMBL/GenBank/DDBJ databases">
        <title>Sphingomonas mucosissima sp. nov. and Sphingomonas desiccabilis sp. nov., from biological soil crusts in the Colorado Plateau, USA.</title>
        <authorList>
            <person name="Zhu D."/>
        </authorList>
    </citation>
    <scope>NUCLEOTIDE SEQUENCE [LARGE SCALE GENOMIC DNA]</scope>
    <source>
        <strain evidence="6 7">CP1D</strain>
    </source>
</reference>
<gene>
    <name evidence="6" type="ORF">EO081_05520</name>
</gene>
<evidence type="ECO:0000256" key="3">
    <source>
        <dbReference type="RuleBase" id="RU003457"/>
    </source>
</evidence>
<sequence>MTDRSLIAAHLAHRDDIADLVTRRPLPGPGLPQIDPFLFLNHHGPQTYAPGNHGLPFGPHPHRGFETVTFILEGSLAHHDTGGHAYVVDAGGVQWMTAGSGLIHAELSPPEFKRDGGPMEILQLWVNLPGRLKMTEPRYTGVQADAIPVLPLGEGSDLRLVSGSFADAQGPVDSLTGVFMSVVSLAPGAEVRVPAPADRSVFLYAVRGAVTIGGTPLPQWHLAELSHDGDTLALASEAGALLLFGHADPIGEPVVAHGPFVMNTREEIVRAIHDYQAGRFGDPAGLRI</sequence>
<dbReference type="CDD" id="cd02909">
    <property type="entry name" value="cupin_pirin_N"/>
    <property type="match status" value="1"/>
</dbReference>
<feature type="domain" description="Pirin N-terminal" evidence="4">
    <location>
        <begin position="24"/>
        <end position="126"/>
    </location>
</feature>
<organism evidence="6 7">
    <name type="scientific">Sphingomonas desiccabilis</name>
    <dbReference type="NCBI Taxonomy" id="429134"/>
    <lineage>
        <taxon>Bacteria</taxon>
        <taxon>Pseudomonadati</taxon>
        <taxon>Pseudomonadota</taxon>
        <taxon>Alphaproteobacteria</taxon>
        <taxon>Sphingomonadales</taxon>
        <taxon>Sphingomonadaceae</taxon>
        <taxon>Sphingomonas</taxon>
    </lineage>
</organism>
<dbReference type="CDD" id="cd02247">
    <property type="entry name" value="cupin_pirin_C"/>
    <property type="match status" value="1"/>
</dbReference>
<dbReference type="SUPFAM" id="SSF51182">
    <property type="entry name" value="RmlC-like cupins"/>
    <property type="match status" value="1"/>
</dbReference>
<dbReference type="PANTHER" id="PTHR43594:SF1">
    <property type="entry name" value="QUERCETIN 2,3-DIOXYGENASE PA2418-RELATED"/>
    <property type="match status" value="1"/>
</dbReference>
<accession>A0A4Q2J1A5</accession>
<keyword evidence="2" id="KW-0479">Metal-binding</keyword>
<keyword evidence="7" id="KW-1185">Reference proteome</keyword>
<dbReference type="InterPro" id="IPR011051">
    <property type="entry name" value="RmlC_Cupin_sf"/>
</dbReference>
<feature type="domain" description="Pirin C-terminal" evidence="5">
    <location>
        <begin position="183"/>
        <end position="281"/>
    </location>
</feature>
<evidence type="ECO:0000259" key="4">
    <source>
        <dbReference type="Pfam" id="PF02678"/>
    </source>
</evidence>
<name>A0A4Q2J1A5_9SPHN</name>
<dbReference type="InterPro" id="IPR053186">
    <property type="entry name" value="QDO-related"/>
</dbReference>
<comment type="caution">
    <text evidence="6">The sequence shown here is derived from an EMBL/GenBank/DDBJ whole genome shotgun (WGS) entry which is preliminary data.</text>
</comment>
<dbReference type="Pfam" id="PF02678">
    <property type="entry name" value="Pirin"/>
    <property type="match status" value="1"/>
</dbReference>
<feature type="binding site" evidence="2">
    <location>
        <position position="106"/>
    </location>
    <ligand>
        <name>Fe cation</name>
        <dbReference type="ChEBI" id="CHEBI:24875"/>
    </ligand>
</feature>
<dbReference type="Proteomes" id="UP000292347">
    <property type="component" value="Unassembled WGS sequence"/>
</dbReference>
<feature type="binding site" evidence="2">
    <location>
        <position position="62"/>
    </location>
    <ligand>
        <name>Fe cation</name>
        <dbReference type="ChEBI" id="CHEBI:24875"/>
    </ligand>
</feature>
<dbReference type="Gene3D" id="2.60.120.10">
    <property type="entry name" value="Jelly Rolls"/>
    <property type="match status" value="2"/>
</dbReference>
<evidence type="ECO:0000256" key="2">
    <source>
        <dbReference type="PIRSR" id="PIRSR006232-1"/>
    </source>
</evidence>
<dbReference type="PIRSF" id="PIRSF006232">
    <property type="entry name" value="Pirin"/>
    <property type="match status" value="1"/>
</dbReference>
<evidence type="ECO:0000313" key="7">
    <source>
        <dbReference type="Proteomes" id="UP000292347"/>
    </source>
</evidence>
<feature type="binding site" evidence="2">
    <location>
        <position position="104"/>
    </location>
    <ligand>
        <name>Fe cation</name>
        <dbReference type="ChEBI" id="CHEBI:24875"/>
    </ligand>
</feature>
<keyword evidence="2" id="KW-0408">Iron</keyword>
<dbReference type="AlphaFoldDB" id="A0A4Q2J1A5"/>
<evidence type="ECO:0000256" key="1">
    <source>
        <dbReference type="ARBA" id="ARBA00008416"/>
    </source>
</evidence>
<dbReference type="InterPro" id="IPR008778">
    <property type="entry name" value="Pirin_C_dom"/>
</dbReference>
<dbReference type="InterPro" id="IPR012093">
    <property type="entry name" value="Pirin"/>
</dbReference>
<dbReference type="PANTHER" id="PTHR43594">
    <property type="entry name" value="QUERCETIN 2,3-DIOXYGENASE"/>
    <property type="match status" value="1"/>
</dbReference>
<protein>
    <submittedName>
        <fullName evidence="6">Pirin family protein</fullName>
    </submittedName>
</protein>
<dbReference type="OrthoDB" id="9780903at2"/>
<feature type="binding site" evidence="2">
    <location>
        <position position="60"/>
    </location>
    <ligand>
        <name>Fe cation</name>
        <dbReference type="ChEBI" id="CHEBI:24875"/>
    </ligand>
</feature>
<dbReference type="GO" id="GO:0046872">
    <property type="term" value="F:metal ion binding"/>
    <property type="evidence" value="ECO:0007669"/>
    <property type="project" value="UniProtKB-KW"/>
</dbReference>
<dbReference type="EMBL" id="SDPT01000001">
    <property type="protein sequence ID" value="RXZ35102.1"/>
    <property type="molecule type" value="Genomic_DNA"/>
</dbReference>